<evidence type="ECO:0000313" key="3">
    <source>
        <dbReference type="EMBL" id="MCW3170575.1"/>
    </source>
</evidence>
<evidence type="ECO:0000259" key="2">
    <source>
        <dbReference type="Pfam" id="PF18962"/>
    </source>
</evidence>
<proteinExistence type="predicted"/>
<keyword evidence="4" id="KW-1185">Reference proteome</keyword>
<protein>
    <submittedName>
        <fullName evidence="3">T9SS type A sorting domain-containing protein</fullName>
    </submittedName>
</protein>
<reference evidence="3" key="1">
    <citation type="submission" date="2022-10" db="EMBL/GenBank/DDBJ databases">
        <title>Chryseobacterium babae sp. nov. isolated from the gut of the beetle Oryctes rhinoceros, and Chryseobacterium kimseyorum sp. nov., isolated from a stick insect rearing cage.</title>
        <authorList>
            <person name="Shelomi M."/>
            <person name="Han C.-J."/>
            <person name="Chen W.-M."/>
            <person name="Chen H.-K."/>
            <person name="Liaw S.-J."/>
            <person name="Muhle E."/>
            <person name="Clermont D."/>
        </authorList>
    </citation>
    <scope>NUCLEOTIDE SEQUENCE</scope>
    <source>
        <strain evidence="3">09-1422</strain>
    </source>
</reference>
<sequence>MVQNVAGTSEINNNNTEFSIYPNPVKDILNIKSKEEFTKAEIFDSLGRI</sequence>
<accession>A0ABT3I3D5</accession>
<evidence type="ECO:0000313" key="4">
    <source>
        <dbReference type="Proteomes" id="UP001163731"/>
    </source>
</evidence>
<feature type="domain" description="Secretion system C-terminal sorting" evidence="2">
    <location>
        <begin position="20"/>
        <end position="48"/>
    </location>
</feature>
<dbReference type="Proteomes" id="UP001163731">
    <property type="component" value="Unassembled WGS sequence"/>
</dbReference>
<name>A0ABT3I3D5_9FLAO</name>
<dbReference type="InterPro" id="IPR026444">
    <property type="entry name" value="Secre_tail"/>
</dbReference>
<gene>
    <name evidence="3" type="ORF">OMO38_18765</name>
</gene>
<evidence type="ECO:0000256" key="1">
    <source>
        <dbReference type="ARBA" id="ARBA00022729"/>
    </source>
</evidence>
<keyword evidence="1" id="KW-0732">Signal</keyword>
<dbReference type="RefSeq" id="WP_264751710.1">
    <property type="nucleotide sequence ID" value="NZ_JAPDHW010000022.1"/>
</dbReference>
<dbReference type="EMBL" id="JAPDHW010000022">
    <property type="protein sequence ID" value="MCW3170575.1"/>
    <property type="molecule type" value="Genomic_DNA"/>
</dbReference>
<organism evidence="3 4">
    <name type="scientific">Chryseobacterium kimseyorum</name>
    <dbReference type="NCBI Taxonomy" id="2984028"/>
    <lineage>
        <taxon>Bacteria</taxon>
        <taxon>Pseudomonadati</taxon>
        <taxon>Bacteroidota</taxon>
        <taxon>Flavobacteriia</taxon>
        <taxon>Flavobacteriales</taxon>
        <taxon>Weeksellaceae</taxon>
        <taxon>Chryseobacterium group</taxon>
        <taxon>Chryseobacterium</taxon>
    </lineage>
</organism>
<dbReference type="Pfam" id="PF18962">
    <property type="entry name" value="Por_Secre_tail"/>
    <property type="match status" value="1"/>
</dbReference>
<comment type="caution">
    <text evidence="3">The sequence shown here is derived from an EMBL/GenBank/DDBJ whole genome shotgun (WGS) entry which is preliminary data.</text>
</comment>